<proteinExistence type="predicted"/>
<dbReference type="Proteomes" id="UP000054097">
    <property type="component" value="Unassembled WGS sequence"/>
</dbReference>
<name>A0A0C3B1V4_SERVB</name>
<dbReference type="AlphaFoldDB" id="A0A0C3B1V4"/>
<accession>A0A0C3B1V4</accession>
<keyword evidence="2" id="KW-1185">Reference proteome</keyword>
<organism evidence="1 2">
    <name type="scientific">Serendipita vermifera MAFF 305830</name>
    <dbReference type="NCBI Taxonomy" id="933852"/>
    <lineage>
        <taxon>Eukaryota</taxon>
        <taxon>Fungi</taxon>
        <taxon>Dikarya</taxon>
        <taxon>Basidiomycota</taxon>
        <taxon>Agaricomycotina</taxon>
        <taxon>Agaricomycetes</taxon>
        <taxon>Sebacinales</taxon>
        <taxon>Serendipitaceae</taxon>
        <taxon>Serendipita</taxon>
    </lineage>
</organism>
<dbReference type="HOGENOM" id="CLU_1086513_0_0_1"/>
<evidence type="ECO:0000313" key="2">
    <source>
        <dbReference type="Proteomes" id="UP000054097"/>
    </source>
</evidence>
<reference evidence="2" key="2">
    <citation type="submission" date="2015-01" db="EMBL/GenBank/DDBJ databases">
        <title>Evolutionary Origins and Diversification of the Mycorrhizal Mutualists.</title>
        <authorList>
            <consortium name="DOE Joint Genome Institute"/>
            <consortium name="Mycorrhizal Genomics Consortium"/>
            <person name="Kohler A."/>
            <person name="Kuo A."/>
            <person name="Nagy L.G."/>
            <person name="Floudas D."/>
            <person name="Copeland A."/>
            <person name="Barry K.W."/>
            <person name="Cichocki N."/>
            <person name="Veneault-Fourrey C."/>
            <person name="LaButti K."/>
            <person name="Lindquist E.A."/>
            <person name="Lipzen A."/>
            <person name="Lundell T."/>
            <person name="Morin E."/>
            <person name="Murat C."/>
            <person name="Riley R."/>
            <person name="Ohm R."/>
            <person name="Sun H."/>
            <person name="Tunlid A."/>
            <person name="Henrissat B."/>
            <person name="Grigoriev I.V."/>
            <person name="Hibbett D.S."/>
            <person name="Martin F."/>
        </authorList>
    </citation>
    <scope>NUCLEOTIDE SEQUENCE [LARGE SCALE GENOMIC DNA]</scope>
    <source>
        <strain evidence="2">MAFF 305830</strain>
    </source>
</reference>
<evidence type="ECO:0000313" key="1">
    <source>
        <dbReference type="EMBL" id="KIM26159.1"/>
    </source>
</evidence>
<dbReference type="EMBL" id="KN824308">
    <property type="protein sequence ID" value="KIM26159.1"/>
    <property type="molecule type" value="Genomic_DNA"/>
</dbReference>
<protein>
    <submittedName>
        <fullName evidence="1">Uncharacterized protein</fullName>
    </submittedName>
</protein>
<reference evidence="1 2" key="1">
    <citation type="submission" date="2014-04" db="EMBL/GenBank/DDBJ databases">
        <authorList>
            <consortium name="DOE Joint Genome Institute"/>
            <person name="Kuo A."/>
            <person name="Zuccaro A."/>
            <person name="Kohler A."/>
            <person name="Nagy L.G."/>
            <person name="Floudas D."/>
            <person name="Copeland A."/>
            <person name="Barry K.W."/>
            <person name="Cichocki N."/>
            <person name="Veneault-Fourrey C."/>
            <person name="LaButti K."/>
            <person name="Lindquist E.A."/>
            <person name="Lipzen A."/>
            <person name="Lundell T."/>
            <person name="Morin E."/>
            <person name="Murat C."/>
            <person name="Sun H."/>
            <person name="Tunlid A."/>
            <person name="Henrissat B."/>
            <person name="Grigoriev I.V."/>
            <person name="Hibbett D.S."/>
            <person name="Martin F."/>
            <person name="Nordberg H.P."/>
            <person name="Cantor M.N."/>
            <person name="Hua S.X."/>
        </authorList>
    </citation>
    <scope>NUCLEOTIDE SEQUENCE [LARGE SCALE GENOMIC DNA]</scope>
    <source>
        <strain evidence="1 2">MAFF 305830</strain>
    </source>
</reference>
<sequence length="256" mass="29584">MASNDQDQNSTEEIIISEELVECGLCFNSYPEYYEHEFFCPLKPDRVTCPGCGYHCLSNQDHTDEILITLDDEELVECSLCSRSYPKFHRHEVFCPLNPGRAPCPACGYKFLSFVRYQMPIFILKSALRMEGSQSTRELHPSFKAWREVEKATIERELTECYHSLFELGINFNLFDLLDMASNDHLYVLLNTKLVECGRCSHEHPKYYKHHLFCPLNPDRTACPGCGYQFISMPDARFHVEECPRVKAGQYPKAPA</sequence>
<gene>
    <name evidence="1" type="ORF">M408DRAFT_313868</name>
</gene>